<dbReference type="SUPFAM" id="SSF49742">
    <property type="entry name" value="PHM/PNGase F"/>
    <property type="match status" value="2"/>
</dbReference>
<dbReference type="GO" id="GO:0042420">
    <property type="term" value="P:dopamine catabolic process"/>
    <property type="evidence" value="ECO:0007669"/>
    <property type="project" value="TreeGrafter"/>
</dbReference>
<dbReference type="Gene3D" id="2.60.120.230">
    <property type="match status" value="1"/>
</dbReference>
<dbReference type="InterPro" id="IPR024548">
    <property type="entry name" value="Cu2_monoox_C"/>
</dbReference>
<comment type="similarity">
    <text evidence="2">Belongs to the copper type II ascorbate-dependent monooxygenase family.</text>
</comment>
<dbReference type="InterPro" id="IPR008977">
    <property type="entry name" value="PHM/PNGase_F_dom_sf"/>
</dbReference>
<sequence>MQSSYYLLIVFASLLSFACSAHDNNLEEEYTFHRELDPSGRFVLYWRFNLSTETIHFAVDVETEGWVGFGISPTGRMPGSDVVMGWIDDRTGEPHFNDRYAATRGLPSIDAEQNWFLTHSRQTNGHTILEFYRNFSSCDEHDLDIASGTTRVLWSWHQNDPNNNRDFQRHSVMGSTSLSLLGGLPTPRSVPRDSTSEAFLANNVTIPSHKDTTYWCQIKHFSDSTKENEHIYVYRIAPLIAESTKQYVHHILIYACSDDISIDYNVDCDDGNNRMILESCYNGEVVAGWAVGGEEFYFPENVSLEFNTSRTLLLEMHYDNPHLHSGITDNSGMKIYYSLEATPLKAGSLGIGSTTFPTFIIPPNAETYTHEAFCSSTCLDRQLPENGIKIFGSFLHTHLIGKAVGVKHIRKNTECGATEELKPIDSDPYYDFNYQQFNHLPEPVHLKRGDSLILECIYSTKNKRNNVTLGGLGTRNEMCVAFLYYYPKLELFFCGHHLNHSLAYDNFIQEHLRHNSTAINVAMNSLNYYNPDGISESFNQISWTNDTIRQFETAVRNAKHYQVCLFDEAHFYAEEQPKIQCDYQSYDKCTGYQPLSCCDRIREVSPSPSGVTHITAEAFMIMILFIMAAGFI</sequence>
<dbReference type="FunFam" id="2.60.40.1210:FF:000001">
    <property type="entry name" value="Monooxygenase, DBH-like 1, like"/>
    <property type="match status" value="1"/>
</dbReference>
<dbReference type="Gene3D" id="2.60.120.310">
    <property type="entry name" value="Copper type II, ascorbate-dependent monooxygenase, N-terminal domain"/>
    <property type="match status" value="1"/>
</dbReference>
<keyword evidence="6" id="KW-0325">Glycoprotein</keyword>
<keyword evidence="10" id="KW-1185">Reference proteome</keyword>
<dbReference type="SMART" id="SM00664">
    <property type="entry name" value="DoH"/>
    <property type="match status" value="1"/>
</dbReference>
<dbReference type="InterPro" id="IPR036939">
    <property type="entry name" value="Cu2_ascorb_mOase_N_sf"/>
</dbReference>
<dbReference type="PROSITE" id="PS50836">
    <property type="entry name" value="DOMON"/>
    <property type="match status" value="1"/>
</dbReference>
<keyword evidence="5" id="KW-1015">Disulfide bond</keyword>
<dbReference type="EnsemblMetazoa" id="XM_019993917.1">
    <property type="protein sequence ID" value="XP_019849476.1"/>
    <property type="gene ID" value="LOC105311915"/>
</dbReference>
<gene>
    <name evidence="9" type="primary">105311915</name>
</gene>
<dbReference type="InParanoid" id="A0A1X7VD12"/>
<feature type="domain" description="DOMON" evidence="8">
    <location>
        <begin position="40"/>
        <end position="157"/>
    </location>
</feature>
<evidence type="ECO:0000256" key="2">
    <source>
        <dbReference type="ARBA" id="ARBA00010676"/>
    </source>
</evidence>
<dbReference type="FunFam" id="2.60.120.230:FF:000001">
    <property type="entry name" value="Monooxygenase, DBH-like 1"/>
    <property type="match status" value="1"/>
</dbReference>
<dbReference type="KEGG" id="aqu:105311915"/>
<dbReference type="InterPro" id="IPR005018">
    <property type="entry name" value="DOMON_domain"/>
</dbReference>
<evidence type="ECO:0000256" key="4">
    <source>
        <dbReference type="ARBA" id="ARBA00023136"/>
    </source>
</evidence>
<dbReference type="GO" id="GO:0004500">
    <property type="term" value="F:dopamine beta-monooxygenase activity"/>
    <property type="evidence" value="ECO:0007669"/>
    <property type="project" value="InterPro"/>
</dbReference>
<reference evidence="9" key="2">
    <citation type="submission" date="2017-05" db="UniProtKB">
        <authorList>
            <consortium name="EnsemblMetazoa"/>
        </authorList>
    </citation>
    <scope>IDENTIFICATION</scope>
</reference>
<dbReference type="InterPro" id="IPR045266">
    <property type="entry name" value="DOH_DOMON"/>
</dbReference>
<dbReference type="eggNOG" id="KOG3568">
    <property type="taxonomic scope" value="Eukaryota"/>
</dbReference>
<dbReference type="GO" id="GO:0005615">
    <property type="term" value="C:extracellular space"/>
    <property type="evidence" value="ECO:0007669"/>
    <property type="project" value="TreeGrafter"/>
</dbReference>
<dbReference type="Proteomes" id="UP000007879">
    <property type="component" value="Unassembled WGS sequence"/>
</dbReference>
<dbReference type="GO" id="GO:0030667">
    <property type="term" value="C:secretory granule membrane"/>
    <property type="evidence" value="ECO:0007669"/>
    <property type="project" value="TreeGrafter"/>
</dbReference>
<evidence type="ECO:0000256" key="7">
    <source>
        <dbReference type="SAM" id="SignalP"/>
    </source>
</evidence>
<dbReference type="Pfam" id="PF03351">
    <property type="entry name" value="DOMON"/>
    <property type="match status" value="1"/>
</dbReference>
<organism evidence="9">
    <name type="scientific">Amphimedon queenslandica</name>
    <name type="common">Sponge</name>
    <dbReference type="NCBI Taxonomy" id="400682"/>
    <lineage>
        <taxon>Eukaryota</taxon>
        <taxon>Metazoa</taxon>
        <taxon>Porifera</taxon>
        <taxon>Demospongiae</taxon>
        <taxon>Heteroscleromorpha</taxon>
        <taxon>Haplosclerida</taxon>
        <taxon>Niphatidae</taxon>
        <taxon>Amphimedon</taxon>
    </lineage>
</organism>
<dbReference type="Pfam" id="PF03712">
    <property type="entry name" value="Cu2_monoox_C"/>
    <property type="match status" value="1"/>
</dbReference>
<dbReference type="Pfam" id="PF01082">
    <property type="entry name" value="Cu2_monooxygen"/>
    <property type="match status" value="1"/>
</dbReference>
<dbReference type="GO" id="GO:0005507">
    <property type="term" value="F:copper ion binding"/>
    <property type="evidence" value="ECO:0007669"/>
    <property type="project" value="InterPro"/>
</dbReference>
<keyword evidence="4" id="KW-0472">Membrane</keyword>
<feature type="chain" id="PRO_5012937089" description="DOMON domain-containing protein" evidence="7">
    <location>
        <begin position="21"/>
        <end position="632"/>
    </location>
</feature>
<reference evidence="10" key="1">
    <citation type="journal article" date="2010" name="Nature">
        <title>The Amphimedon queenslandica genome and the evolution of animal complexity.</title>
        <authorList>
            <person name="Srivastava M."/>
            <person name="Simakov O."/>
            <person name="Chapman J."/>
            <person name="Fahey B."/>
            <person name="Gauthier M.E."/>
            <person name="Mitros T."/>
            <person name="Richards G.S."/>
            <person name="Conaco C."/>
            <person name="Dacre M."/>
            <person name="Hellsten U."/>
            <person name="Larroux C."/>
            <person name="Putnam N.H."/>
            <person name="Stanke M."/>
            <person name="Adamska M."/>
            <person name="Darling A."/>
            <person name="Degnan S.M."/>
            <person name="Oakley T.H."/>
            <person name="Plachetzki D.C."/>
            <person name="Zhai Y."/>
            <person name="Adamski M."/>
            <person name="Calcino A."/>
            <person name="Cummins S.F."/>
            <person name="Goodstein D.M."/>
            <person name="Harris C."/>
            <person name="Jackson D.J."/>
            <person name="Leys S.P."/>
            <person name="Shu S."/>
            <person name="Woodcroft B.J."/>
            <person name="Vervoort M."/>
            <person name="Kosik K.S."/>
            <person name="Manning G."/>
            <person name="Degnan B.M."/>
            <person name="Rokhsar D.S."/>
        </authorList>
    </citation>
    <scope>NUCLEOTIDE SEQUENCE [LARGE SCALE GENOMIC DNA]</scope>
</reference>
<dbReference type="PANTHER" id="PTHR10157">
    <property type="entry name" value="DOPAMINE BETA HYDROXYLASE RELATED"/>
    <property type="match status" value="1"/>
</dbReference>
<evidence type="ECO:0000256" key="1">
    <source>
        <dbReference type="ARBA" id="ARBA00004370"/>
    </source>
</evidence>
<dbReference type="EnsemblMetazoa" id="Aqu2.1.37883_001">
    <property type="protein sequence ID" value="Aqu2.1.37883_001"/>
    <property type="gene ID" value="Aqu2.1.37883"/>
</dbReference>
<dbReference type="OrthoDB" id="10003276at2759"/>
<dbReference type="InterPro" id="IPR014784">
    <property type="entry name" value="Cu2_ascorb_mOase-like_C"/>
</dbReference>
<dbReference type="AlphaFoldDB" id="A0A1X7VD12"/>
<dbReference type="PRINTS" id="PR00767">
    <property type="entry name" value="DBMONOXGNASE"/>
</dbReference>
<dbReference type="GO" id="GO:0006589">
    <property type="term" value="P:octopamine biosynthetic process"/>
    <property type="evidence" value="ECO:0007669"/>
    <property type="project" value="TreeGrafter"/>
</dbReference>
<proteinExistence type="inferred from homology"/>
<evidence type="ECO:0000256" key="3">
    <source>
        <dbReference type="ARBA" id="ARBA00022729"/>
    </source>
</evidence>
<dbReference type="InterPro" id="IPR000323">
    <property type="entry name" value="Cu2_ascorb_mOase_N"/>
</dbReference>
<dbReference type="PANTHER" id="PTHR10157:SF23">
    <property type="entry name" value="MOXD1 HOMOLOG 1"/>
    <property type="match status" value="1"/>
</dbReference>
<accession>A0A1X7VD12</accession>
<evidence type="ECO:0000313" key="10">
    <source>
        <dbReference type="Proteomes" id="UP000007879"/>
    </source>
</evidence>
<comment type="subcellular location">
    <subcellularLocation>
        <location evidence="1">Membrane</location>
    </subcellularLocation>
</comment>
<dbReference type="InterPro" id="IPR028460">
    <property type="entry name" value="Tbh/DBH"/>
</dbReference>
<dbReference type="InterPro" id="IPR000945">
    <property type="entry name" value="DBH-like"/>
</dbReference>
<evidence type="ECO:0000256" key="6">
    <source>
        <dbReference type="ARBA" id="ARBA00023180"/>
    </source>
</evidence>
<dbReference type="Gene3D" id="2.60.40.1210">
    <property type="entry name" value="Cellobiose dehydrogenase, cytochrome domain"/>
    <property type="match status" value="1"/>
</dbReference>
<feature type="signal peptide" evidence="7">
    <location>
        <begin position="1"/>
        <end position="20"/>
    </location>
</feature>
<keyword evidence="3 7" id="KW-0732">Signal</keyword>
<protein>
    <recommendedName>
        <fullName evidence="8">DOMON domain-containing protein</fullName>
    </recommendedName>
</protein>
<dbReference type="SUPFAM" id="SSF49344">
    <property type="entry name" value="CBD9-like"/>
    <property type="match status" value="1"/>
</dbReference>
<evidence type="ECO:0000313" key="9">
    <source>
        <dbReference type="EnsemblMetazoa" id="Aqu2.1.37883_001"/>
    </source>
</evidence>
<evidence type="ECO:0000256" key="5">
    <source>
        <dbReference type="ARBA" id="ARBA00023157"/>
    </source>
</evidence>
<dbReference type="GO" id="GO:0042421">
    <property type="term" value="P:norepinephrine biosynthetic process"/>
    <property type="evidence" value="ECO:0007669"/>
    <property type="project" value="TreeGrafter"/>
</dbReference>
<name>A0A1X7VD12_AMPQE</name>
<evidence type="ECO:0000259" key="8">
    <source>
        <dbReference type="PROSITE" id="PS50836"/>
    </source>
</evidence>
<dbReference type="CDD" id="cd09631">
    <property type="entry name" value="DOMON_DOH"/>
    <property type="match status" value="1"/>
</dbReference>